<gene>
    <name evidence="4" type="ORF">A3F84_08965</name>
</gene>
<comment type="cofactor">
    <cofactor evidence="1">
        <name>Mg(2+)</name>
        <dbReference type="ChEBI" id="CHEBI:18420"/>
    </cofactor>
</comment>
<keyword evidence="2" id="KW-0378">Hydrolase</keyword>
<dbReference type="Pfam" id="PF00293">
    <property type="entry name" value="NUDIX"/>
    <property type="match status" value="1"/>
</dbReference>
<sequence>METWIHQEERYKGKIISLWVGEVRLDDGQTAVREVLRHPGGVAVVPVLGDSVVLIEQFRVAIGRTIQEIPAGKLEANEDPEACARRELEEEVGYRAGRMVRAAAYYSSVGFVDERMHLFLAFELQKTEQRPDRDERIRPVILSLKEVRRGLAGQVFEDSKTIIGLRELLAYLERQPGK</sequence>
<dbReference type="InterPro" id="IPR015797">
    <property type="entry name" value="NUDIX_hydrolase-like_dom_sf"/>
</dbReference>
<proteinExistence type="predicted"/>
<dbReference type="GO" id="GO:0005829">
    <property type="term" value="C:cytosol"/>
    <property type="evidence" value="ECO:0007669"/>
    <property type="project" value="TreeGrafter"/>
</dbReference>
<dbReference type="Gene3D" id="3.90.79.10">
    <property type="entry name" value="Nucleoside Triphosphate Pyrophosphohydrolase"/>
    <property type="match status" value="1"/>
</dbReference>
<evidence type="ECO:0000256" key="1">
    <source>
        <dbReference type="ARBA" id="ARBA00001946"/>
    </source>
</evidence>
<dbReference type="SUPFAM" id="SSF55811">
    <property type="entry name" value="Nudix"/>
    <property type="match status" value="1"/>
</dbReference>
<dbReference type="PROSITE" id="PS51462">
    <property type="entry name" value="NUDIX"/>
    <property type="match status" value="1"/>
</dbReference>
<evidence type="ECO:0000313" key="5">
    <source>
        <dbReference type="Proteomes" id="UP000178606"/>
    </source>
</evidence>
<comment type="caution">
    <text evidence="4">The sequence shown here is derived from an EMBL/GenBank/DDBJ whole genome shotgun (WGS) entry which is preliminary data.</text>
</comment>
<evidence type="ECO:0000256" key="2">
    <source>
        <dbReference type="ARBA" id="ARBA00022801"/>
    </source>
</evidence>
<reference evidence="4 5" key="1">
    <citation type="journal article" date="2016" name="Nat. Commun.">
        <title>Thousands of microbial genomes shed light on interconnected biogeochemical processes in an aquifer system.</title>
        <authorList>
            <person name="Anantharaman K."/>
            <person name="Brown C.T."/>
            <person name="Hug L.A."/>
            <person name="Sharon I."/>
            <person name="Castelle C.J."/>
            <person name="Probst A.J."/>
            <person name="Thomas B.C."/>
            <person name="Singh A."/>
            <person name="Wilkins M.J."/>
            <person name="Karaoz U."/>
            <person name="Brodie E.L."/>
            <person name="Williams K.H."/>
            <person name="Hubbard S.S."/>
            <person name="Banfield J.F."/>
        </authorList>
    </citation>
    <scope>NUCLEOTIDE SEQUENCE [LARGE SCALE GENOMIC DNA]</scope>
    <source>
        <strain evidence="5">RIFCSPLOWO2_12_FULL_64_10</strain>
    </source>
</reference>
<accession>A0A1F6C7C7</accession>
<dbReference type="InterPro" id="IPR020084">
    <property type="entry name" value="NUDIX_hydrolase_CS"/>
</dbReference>
<dbReference type="PROSITE" id="PS00893">
    <property type="entry name" value="NUDIX_BOX"/>
    <property type="match status" value="1"/>
</dbReference>
<dbReference type="PANTHER" id="PTHR11839">
    <property type="entry name" value="UDP/ADP-SUGAR PYROPHOSPHATASE"/>
    <property type="match status" value="1"/>
</dbReference>
<dbReference type="CDD" id="cd03424">
    <property type="entry name" value="NUDIX_ADPRase_Nudt5_UGPPase_Nudt14"/>
    <property type="match status" value="1"/>
</dbReference>
<dbReference type="InterPro" id="IPR000086">
    <property type="entry name" value="NUDIX_hydrolase_dom"/>
</dbReference>
<protein>
    <recommendedName>
        <fullName evidence="3">Nudix hydrolase domain-containing protein</fullName>
    </recommendedName>
</protein>
<dbReference type="EMBL" id="MFKF01000389">
    <property type="protein sequence ID" value="OGG45054.1"/>
    <property type="molecule type" value="Genomic_DNA"/>
</dbReference>
<dbReference type="PANTHER" id="PTHR11839:SF18">
    <property type="entry name" value="NUDIX HYDROLASE DOMAIN-CONTAINING PROTEIN"/>
    <property type="match status" value="1"/>
</dbReference>
<dbReference type="Proteomes" id="UP000178606">
    <property type="component" value="Unassembled WGS sequence"/>
</dbReference>
<feature type="domain" description="Nudix hydrolase" evidence="3">
    <location>
        <begin position="36"/>
        <end position="166"/>
    </location>
</feature>
<dbReference type="GO" id="GO:0019693">
    <property type="term" value="P:ribose phosphate metabolic process"/>
    <property type="evidence" value="ECO:0007669"/>
    <property type="project" value="TreeGrafter"/>
</dbReference>
<dbReference type="GO" id="GO:0006753">
    <property type="term" value="P:nucleoside phosphate metabolic process"/>
    <property type="evidence" value="ECO:0007669"/>
    <property type="project" value="TreeGrafter"/>
</dbReference>
<dbReference type="GO" id="GO:0016787">
    <property type="term" value="F:hydrolase activity"/>
    <property type="evidence" value="ECO:0007669"/>
    <property type="project" value="UniProtKB-KW"/>
</dbReference>
<evidence type="ECO:0000313" key="4">
    <source>
        <dbReference type="EMBL" id="OGG45054.1"/>
    </source>
</evidence>
<organism evidence="4 5">
    <name type="scientific">Handelsmanbacteria sp. (strain RIFCSPLOWO2_12_FULL_64_10)</name>
    <dbReference type="NCBI Taxonomy" id="1817868"/>
    <lineage>
        <taxon>Bacteria</taxon>
        <taxon>Candidatus Handelsmaniibacteriota</taxon>
    </lineage>
</organism>
<evidence type="ECO:0000259" key="3">
    <source>
        <dbReference type="PROSITE" id="PS51462"/>
    </source>
</evidence>
<dbReference type="AlphaFoldDB" id="A0A1F6C7C7"/>
<name>A0A1F6C7C7_HANXR</name>